<feature type="domain" description="Amidohydrolase-related" evidence="6">
    <location>
        <begin position="87"/>
        <end position="394"/>
    </location>
</feature>
<evidence type="ECO:0000256" key="3">
    <source>
        <dbReference type="RuleBase" id="RU366045"/>
    </source>
</evidence>
<keyword evidence="8" id="KW-1185">Reference proteome</keyword>
<keyword evidence="1 3" id="KW-0210">Decarboxylase</keyword>
<dbReference type="GO" id="GO:0016831">
    <property type="term" value="F:carboxy-lyase activity"/>
    <property type="evidence" value="ECO:0007669"/>
    <property type="project" value="UniProtKB-KW"/>
</dbReference>
<evidence type="ECO:0000256" key="2">
    <source>
        <dbReference type="ARBA" id="ARBA00023239"/>
    </source>
</evidence>
<evidence type="ECO:0000259" key="6">
    <source>
        <dbReference type="Pfam" id="PF04909"/>
    </source>
</evidence>
<dbReference type="GO" id="GO:0019748">
    <property type="term" value="P:secondary metabolic process"/>
    <property type="evidence" value="ECO:0007669"/>
    <property type="project" value="TreeGrafter"/>
</dbReference>
<sequence>MKTSILFSLLGSTTLSLLTLASASDVTDTIISNASADDIDLSALPNLDAALNEIAAVYENAGTTPTSSKRDIGPISRRQTPSPNNIVDVHTHVVPSWYQTLVPVTGQNPTPNWDLATHLSFMASEGISHSVIGFSAPGPNVYPGDKKQTLALARIMNEQVAAYCRTNPQQLSFYAVVPLPYVAEAINEANYALDTLGAVGIVLTSNVEGLYLGNAQFTSFFDAINKRQGRQILYIHPGTPYLKVGSTLYEANPTLYTTGTIEFYFETARTLMDLTLTQTIHNFTNIHYVIPHVGGAFTTSIDRILKSVPPLYDSSMQIYSTRFWWDSAGPTYFHQVVGLMGFTIPTSQYLFGTDYPYAPSFTQAGSLAAVKAATWFTDAEKTAIFSGNAKNLFGNKIKFY</sequence>
<evidence type="ECO:0000313" key="8">
    <source>
        <dbReference type="Proteomes" id="UP000054477"/>
    </source>
</evidence>
<dbReference type="GO" id="GO:0005829">
    <property type="term" value="C:cytosol"/>
    <property type="evidence" value="ECO:0007669"/>
    <property type="project" value="TreeGrafter"/>
</dbReference>
<evidence type="ECO:0000256" key="4">
    <source>
        <dbReference type="SAM" id="MobiDB-lite"/>
    </source>
</evidence>
<dbReference type="GO" id="GO:0016787">
    <property type="term" value="F:hydrolase activity"/>
    <property type="evidence" value="ECO:0007669"/>
    <property type="project" value="InterPro"/>
</dbReference>
<dbReference type="Pfam" id="PF04909">
    <property type="entry name" value="Amidohydro_2"/>
    <property type="match status" value="1"/>
</dbReference>
<dbReference type="SUPFAM" id="SSF51556">
    <property type="entry name" value="Metallo-dependent hydrolases"/>
    <property type="match status" value="1"/>
</dbReference>
<accession>A0A0C9YD67</accession>
<dbReference type="InterPro" id="IPR032465">
    <property type="entry name" value="ACMSD"/>
</dbReference>
<dbReference type="OrthoDB" id="2832284at2759"/>
<keyword evidence="5" id="KW-0732">Signal</keyword>
<dbReference type="Proteomes" id="UP000054477">
    <property type="component" value="Unassembled WGS sequence"/>
</dbReference>
<dbReference type="InterPro" id="IPR032466">
    <property type="entry name" value="Metal_Hydrolase"/>
</dbReference>
<evidence type="ECO:0000256" key="1">
    <source>
        <dbReference type="ARBA" id="ARBA00022793"/>
    </source>
</evidence>
<feature type="chain" id="PRO_5002206677" description="Amidohydrolase-related domain-containing protein" evidence="5">
    <location>
        <begin position="24"/>
        <end position="400"/>
    </location>
</feature>
<organism evidence="7 8">
    <name type="scientific">Laccaria amethystina LaAM-08-1</name>
    <dbReference type="NCBI Taxonomy" id="1095629"/>
    <lineage>
        <taxon>Eukaryota</taxon>
        <taxon>Fungi</taxon>
        <taxon>Dikarya</taxon>
        <taxon>Basidiomycota</taxon>
        <taxon>Agaricomycotina</taxon>
        <taxon>Agaricomycetes</taxon>
        <taxon>Agaricomycetidae</taxon>
        <taxon>Agaricales</taxon>
        <taxon>Agaricineae</taxon>
        <taxon>Hydnangiaceae</taxon>
        <taxon>Laccaria</taxon>
    </lineage>
</organism>
<keyword evidence="2 3" id="KW-0456">Lyase</keyword>
<dbReference type="PANTHER" id="PTHR21240">
    <property type="entry name" value="2-AMINO-3-CARBOXYLMUCONATE-6-SEMIALDEHYDE DECARBOXYLASE"/>
    <property type="match status" value="1"/>
</dbReference>
<reference evidence="8" key="2">
    <citation type="submission" date="2015-01" db="EMBL/GenBank/DDBJ databases">
        <title>Evolutionary Origins and Diversification of the Mycorrhizal Mutualists.</title>
        <authorList>
            <consortium name="DOE Joint Genome Institute"/>
            <consortium name="Mycorrhizal Genomics Consortium"/>
            <person name="Kohler A."/>
            <person name="Kuo A."/>
            <person name="Nagy L.G."/>
            <person name="Floudas D."/>
            <person name="Copeland A."/>
            <person name="Barry K.W."/>
            <person name="Cichocki N."/>
            <person name="Veneault-Fourrey C."/>
            <person name="LaButti K."/>
            <person name="Lindquist E.A."/>
            <person name="Lipzen A."/>
            <person name="Lundell T."/>
            <person name="Morin E."/>
            <person name="Murat C."/>
            <person name="Riley R."/>
            <person name="Ohm R."/>
            <person name="Sun H."/>
            <person name="Tunlid A."/>
            <person name="Henrissat B."/>
            <person name="Grigoriev I.V."/>
            <person name="Hibbett D.S."/>
            <person name="Martin F."/>
        </authorList>
    </citation>
    <scope>NUCLEOTIDE SEQUENCE [LARGE SCALE GENOMIC DNA]</scope>
    <source>
        <strain evidence="8">LaAM-08-1</strain>
    </source>
</reference>
<proteinExistence type="inferred from homology"/>
<gene>
    <name evidence="7" type="ORF">K443DRAFT_674698</name>
</gene>
<feature type="signal peptide" evidence="5">
    <location>
        <begin position="1"/>
        <end position="23"/>
    </location>
</feature>
<dbReference type="InterPro" id="IPR006680">
    <property type="entry name" value="Amidohydro-rel"/>
</dbReference>
<comment type="similarity">
    <text evidence="3">Belongs to the metallo-dependent hydrolases superfamily.</text>
</comment>
<reference evidence="7 8" key="1">
    <citation type="submission" date="2014-04" db="EMBL/GenBank/DDBJ databases">
        <authorList>
            <consortium name="DOE Joint Genome Institute"/>
            <person name="Kuo A."/>
            <person name="Kohler A."/>
            <person name="Nagy L.G."/>
            <person name="Floudas D."/>
            <person name="Copeland A."/>
            <person name="Barry K.W."/>
            <person name="Cichocki N."/>
            <person name="Veneault-Fourrey C."/>
            <person name="LaButti K."/>
            <person name="Lindquist E.A."/>
            <person name="Lipzen A."/>
            <person name="Lundell T."/>
            <person name="Morin E."/>
            <person name="Murat C."/>
            <person name="Sun H."/>
            <person name="Tunlid A."/>
            <person name="Henrissat B."/>
            <person name="Grigoriev I.V."/>
            <person name="Hibbett D.S."/>
            <person name="Martin F."/>
            <person name="Nordberg H.P."/>
            <person name="Cantor M.N."/>
            <person name="Hua S.X."/>
        </authorList>
    </citation>
    <scope>NUCLEOTIDE SEQUENCE [LARGE SCALE GENOMIC DNA]</scope>
    <source>
        <strain evidence="7 8">LaAM-08-1</strain>
    </source>
</reference>
<dbReference type="PANTHER" id="PTHR21240:SF32">
    <property type="entry name" value="AMIDOHYDROLASE-RELATED DOMAIN-CONTAINING PROTEIN"/>
    <property type="match status" value="1"/>
</dbReference>
<dbReference type="STRING" id="1095629.A0A0C9YD67"/>
<dbReference type="Gene3D" id="3.20.20.140">
    <property type="entry name" value="Metal-dependent hydrolases"/>
    <property type="match status" value="1"/>
</dbReference>
<protein>
    <recommendedName>
        <fullName evidence="6">Amidohydrolase-related domain-containing protein</fullName>
    </recommendedName>
</protein>
<dbReference type="AlphaFoldDB" id="A0A0C9YD67"/>
<name>A0A0C9YD67_9AGAR</name>
<dbReference type="HOGENOM" id="CLU_039329_2_0_1"/>
<evidence type="ECO:0000313" key="7">
    <source>
        <dbReference type="EMBL" id="KIK06138.1"/>
    </source>
</evidence>
<feature type="region of interest" description="Disordered" evidence="4">
    <location>
        <begin position="62"/>
        <end position="84"/>
    </location>
</feature>
<dbReference type="EMBL" id="KN838555">
    <property type="protein sequence ID" value="KIK06138.1"/>
    <property type="molecule type" value="Genomic_DNA"/>
</dbReference>
<evidence type="ECO:0000256" key="5">
    <source>
        <dbReference type="SAM" id="SignalP"/>
    </source>
</evidence>